<dbReference type="RefSeq" id="WP_100297306.1">
    <property type="nucleotide sequence ID" value="NZ_PHGZ01000021.1"/>
</dbReference>
<reference evidence="1 2" key="1">
    <citation type="submission" date="2017-11" db="EMBL/GenBank/DDBJ databases">
        <title>Reclassification of Bisgaard taxon 5 as Caviibacterium pharyngocola gen. nov., sp. nov.</title>
        <authorList>
            <person name="Christensen H."/>
        </authorList>
    </citation>
    <scope>NUCLEOTIDE SEQUENCE [LARGE SCALE GENOMIC DNA]</scope>
    <source>
        <strain evidence="1 2">7_3</strain>
    </source>
</reference>
<keyword evidence="2" id="KW-1185">Reference proteome</keyword>
<evidence type="ECO:0000313" key="1">
    <source>
        <dbReference type="EMBL" id="PJG82368.1"/>
    </source>
</evidence>
<protein>
    <recommendedName>
        <fullName evidence="3">TnsE C-terminal domain-containing protein</fullName>
    </recommendedName>
</protein>
<comment type="caution">
    <text evidence="1">The sequence shown here is derived from an EMBL/GenBank/DDBJ whole genome shotgun (WGS) entry which is preliminary data.</text>
</comment>
<gene>
    <name evidence="1" type="ORF">CVP04_09665</name>
</gene>
<dbReference type="Proteomes" id="UP000230282">
    <property type="component" value="Unassembled WGS sequence"/>
</dbReference>
<organism evidence="1 2">
    <name type="scientific">Caviibacterium pharyngocola</name>
    <dbReference type="NCBI Taxonomy" id="28159"/>
    <lineage>
        <taxon>Bacteria</taxon>
        <taxon>Pseudomonadati</taxon>
        <taxon>Pseudomonadota</taxon>
        <taxon>Gammaproteobacteria</taxon>
        <taxon>Pasteurellales</taxon>
        <taxon>Pasteurellaceae</taxon>
        <taxon>Caviibacterium</taxon>
    </lineage>
</organism>
<dbReference type="EMBL" id="PHGZ01000021">
    <property type="protein sequence ID" value="PJG82368.1"/>
    <property type="molecule type" value="Genomic_DNA"/>
</dbReference>
<dbReference type="OrthoDB" id="7028944at2"/>
<proteinExistence type="predicted"/>
<evidence type="ECO:0000313" key="2">
    <source>
        <dbReference type="Proteomes" id="UP000230282"/>
    </source>
</evidence>
<dbReference type="AlphaFoldDB" id="A0A2M8RU12"/>
<accession>A0A2M8RU12</accession>
<evidence type="ECO:0008006" key="3">
    <source>
        <dbReference type="Google" id="ProtNLM"/>
    </source>
</evidence>
<sequence length="577" mass="67111">MSYFDENNLLRVNWRCSLNLIKFFKSPIRGYFDSEAEYVVTWYDKRLSSGNGESRTFVDINLINLSNPTYQTPNELLQSFIVIQVPINYLHKIPFGSIWEGGKSKEKFQCEEFEVKFSKDNNLFYLPLWKENHPFECDKYVHTSDLERFRKDGNNLLVIKHDNLSCIIHPLHFFMAHYGYSSELKRILSVYNWSEVIKHLCIGENPTSNDERVIVLPRNLSDKDAVFLYHLKYDNYSKAVIQRVSDRIVSSKNPFNSNNCYQISCWHTQEITLSFYGIRLGNSVLCCQITGISQPQGEPITLALPPLVTPNKNAKEVENEEQQYRIIKKEREHDLEQLDIALNPVNNLVTVDVIEKLKLLGEAREINKIRTSQEASHTSNTKFLNYDDPTDFSVGDRIGKTGLTGIANCLYEIEYDSKDRNSRLDTVWEHATRLRAEMGASVFWWTPKLGFREEHKFKLISLIDVCNSAKKSYPESTLILRIDVRGKTFFTFSFPERNNNTSFSSIVYEPANILEFLSFDVEDGVFNFLKLLIEVISLQSISSDYVDYKNGRMATFKHRIARNNDNNWVWNGIKKLL</sequence>
<name>A0A2M8RU12_9PAST</name>